<dbReference type="EMBL" id="FOAA01000026">
    <property type="protein sequence ID" value="SEL62742.1"/>
    <property type="molecule type" value="Genomic_DNA"/>
</dbReference>
<reference evidence="2" key="1">
    <citation type="submission" date="2016-10" db="EMBL/GenBank/DDBJ databases">
        <authorList>
            <person name="Varghese N."/>
            <person name="Submissions S."/>
        </authorList>
    </citation>
    <scope>NUCLEOTIDE SEQUENCE [LARGE SCALE GENOMIC DNA]</scope>
    <source>
        <strain evidence="2">DSM 241</strain>
    </source>
</reference>
<dbReference type="RefSeq" id="WP_090255734.1">
    <property type="nucleotide sequence ID" value="NZ_FOAA01000026.1"/>
</dbReference>
<keyword evidence="2" id="KW-1185">Reference proteome</keyword>
<dbReference type="NCBIfam" id="TIGR02574">
    <property type="entry name" value="stabl_TIGR02574"/>
    <property type="match status" value="1"/>
</dbReference>
<proteinExistence type="predicted"/>
<accession>A0A1H7RRC3</accession>
<gene>
    <name evidence="1" type="ORF">SAMN05444515_1267</name>
</gene>
<dbReference type="InterPro" id="IPR013406">
    <property type="entry name" value="CHP02574_addiction_mod"/>
</dbReference>
<dbReference type="AlphaFoldDB" id="A0A1H7RRC3"/>
<evidence type="ECO:0000313" key="1">
    <source>
        <dbReference type="EMBL" id="SEL62742.1"/>
    </source>
</evidence>
<organism evidence="1 2">
    <name type="scientific">Ectothiorhodospira marina</name>
    <dbReference type="NCBI Taxonomy" id="1396821"/>
    <lineage>
        <taxon>Bacteria</taxon>
        <taxon>Pseudomonadati</taxon>
        <taxon>Pseudomonadota</taxon>
        <taxon>Gammaproteobacteria</taxon>
        <taxon>Chromatiales</taxon>
        <taxon>Ectothiorhodospiraceae</taxon>
        <taxon>Ectothiorhodospira</taxon>
    </lineage>
</organism>
<dbReference type="STRING" id="1396821.SAMN05444515_1267"/>
<dbReference type="OrthoDB" id="8549727at2"/>
<dbReference type="Proteomes" id="UP000199256">
    <property type="component" value="Unassembled WGS sequence"/>
</dbReference>
<protein>
    <submittedName>
        <fullName evidence="1">Putative addiction module component, TIGR02574 family</fullName>
    </submittedName>
</protein>
<name>A0A1H7RRC3_9GAMM</name>
<dbReference type="Pfam" id="PF09720">
    <property type="entry name" value="Unstab_antitox"/>
    <property type="match status" value="1"/>
</dbReference>
<evidence type="ECO:0000313" key="2">
    <source>
        <dbReference type="Proteomes" id="UP000199256"/>
    </source>
</evidence>
<sequence>MRMKELLVEAMKLKPEDRFVLVEGLIKSLDEPDKRLDEVWAEESEKRLKAYREGKLKGVPMEEIFKEE</sequence>